<proteinExistence type="predicted"/>
<dbReference type="EMBL" id="CP064942">
    <property type="protein sequence ID" value="QPH52676.1"/>
    <property type="molecule type" value="Genomic_DNA"/>
</dbReference>
<accession>A0A7S9LPF6</accession>
<dbReference type="RefSeq" id="WP_196101887.1">
    <property type="nucleotide sequence ID" value="NZ_CP064942.1"/>
</dbReference>
<gene>
    <name evidence="1" type="ORF">I0K15_12735</name>
</gene>
<evidence type="ECO:0000313" key="2">
    <source>
        <dbReference type="Proteomes" id="UP000594800"/>
    </source>
</evidence>
<reference evidence="1 2" key="1">
    <citation type="submission" date="2020-11" db="EMBL/GenBank/DDBJ databases">
        <title>Description of Pontivivens ytuae sp. nov. isolated from deep sea sediment of Mariana Trench.</title>
        <authorList>
            <person name="Wang Z."/>
            <person name="Sun Q.-L."/>
            <person name="Xu X.-D."/>
            <person name="Tang Y.-Z."/>
            <person name="Zhang J."/>
        </authorList>
    </citation>
    <scope>NUCLEOTIDE SEQUENCE [LARGE SCALE GENOMIC DNA]</scope>
    <source>
        <strain evidence="1 2">MT2928</strain>
    </source>
</reference>
<organism evidence="1 2">
    <name type="scientific">Pontivivens ytuae</name>
    <dbReference type="NCBI Taxonomy" id="2789856"/>
    <lineage>
        <taxon>Bacteria</taxon>
        <taxon>Pseudomonadati</taxon>
        <taxon>Pseudomonadota</taxon>
        <taxon>Alphaproteobacteria</taxon>
        <taxon>Rhodobacterales</taxon>
        <taxon>Paracoccaceae</taxon>
        <taxon>Pontivivens</taxon>
    </lineage>
</organism>
<dbReference type="Proteomes" id="UP000594800">
    <property type="component" value="Chromosome"/>
</dbReference>
<keyword evidence="2" id="KW-1185">Reference proteome</keyword>
<evidence type="ECO:0000313" key="1">
    <source>
        <dbReference type="EMBL" id="QPH52676.1"/>
    </source>
</evidence>
<dbReference type="AlphaFoldDB" id="A0A7S9LPF6"/>
<name>A0A7S9LPF6_9RHOB</name>
<dbReference type="KEGG" id="poz:I0K15_12735"/>
<sequence length="205" mass="22855">MRRLASTQDLTFKPHVSALVTDMPRRDLERLEPRDSGGPLFVLSETVEEFIGAEITFCRRHADMLAGYSTPLPILEECAAASFVALMNDISDRRAGPLVIHDLRDRLDVVSSDILTVFDVTTAPAAARSPDPIELPSEAQVLQHASFIGSTDRGALRDMHKPVHRRGYDPLFRFWIENLRARADSPTHGDIVADAMDRIDLIRPS</sequence>
<protein>
    <submittedName>
        <fullName evidence="1">Uncharacterized protein</fullName>
    </submittedName>
</protein>